<dbReference type="EMBL" id="FOBW01000004">
    <property type="protein sequence ID" value="SEM64408.1"/>
    <property type="molecule type" value="Genomic_DNA"/>
</dbReference>
<evidence type="ECO:0000259" key="3">
    <source>
        <dbReference type="PROSITE" id="PS51724"/>
    </source>
</evidence>
<evidence type="ECO:0000313" key="4">
    <source>
        <dbReference type="EMBL" id="SEM64408.1"/>
    </source>
</evidence>
<keyword evidence="1" id="KW-0378">Hydrolase</keyword>
<sequence length="265" mass="29935">MRIMLDAGHGYNSPGKRSPDGMREYEFNRAVANYARSFLQNYENVTVYFAHSDDRDVPLQERTDKANRLNVDAYVAIHANAFGSGGWTSPSGIETYVYTSRPPIATQLAQRIQRNLIAETGLPDRGVKTANFHVLRETRMDAVLVECGFMTNREDIKLLRSETYRKTVAEAIVNAVASQFSLKKNSNPNPPSTNGLYKVQAGAFQDKKNADELVEKLKQDGYEPYLFQEDGLYKVQTGAFERKQNADALVSRMRSDGYETFIHLD</sequence>
<dbReference type="GO" id="GO:0009253">
    <property type="term" value="P:peptidoglycan catabolic process"/>
    <property type="evidence" value="ECO:0007669"/>
    <property type="project" value="InterPro"/>
</dbReference>
<dbReference type="Proteomes" id="UP000198553">
    <property type="component" value="Unassembled WGS sequence"/>
</dbReference>
<proteinExistence type="predicted"/>
<dbReference type="Pfam" id="PF05036">
    <property type="entry name" value="SPOR"/>
    <property type="match status" value="1"/>
</dbReference>
<evidence type="ECO:0000256" key="2">
    <source>
        <dbReference type="SAM" id="MobiDB-lite"/>
    </source>
</evidence>
<feature type="region of interest" description="Disordered" evidence="2">
    <location>
        <begin position="1"/>
        <end position="20"/>
    </location>
</feature>
<keyword evidence="5" id="KW-1185">Reference proteome</keyword>
<gene>
    <name evidence="4" type="ORF">SAMN05192533_104196</name>
</gene>
<dbReference type="GO" id="GO:0030288">
    <property type="term" value="C:outer membrane-bounded periplasmic space"/>
    <property type="evidence" value="ECO:0007669"/>
    <property type="project" value="TreeGrafter"/>
</dbReference>
<evidence type="ECO:0000256" key="1">
    <source>
        <dbReference type="ARBA" id="ARBA00022801"/>
    </source>
</evidence>
<dbReference type="OrthoDB" id="9763643at2"/>
<reference evidence="5" key="1">
    <citation type="submission" date="2016-10" db="EMBL/GenBank/DDBJ databases">
        <authorList>
            <person name="Varghese N."/>
            <person name="Submissions S."/>
        </authorList>
    </citation>
    <scope>NUCLEOTIDE SEQUENCE [LARGE SCALE GENOMIC DNA]</scope>
    <source>
        <strain evidence="5">B48,IBRC-M 10115,DSM 25386,CECT 8001</strain>
    </source>
</reference>
<dbReference type="CDD" id="cd02696">
    <property type="entry name" value="MurNAc-LAA"/>
    <property type="match status" value="1"/>
</dbReference>
<organism evidence="4 5">
    <name type="scientific">Mesobacillus persicus</name>
    <dbReference type="NCBI Taxonomy" id="930146"/>
    <lineage>
        <taxon>Bacteria</taxon>
        <taxon>Bacillati</taxon>
        <taxon>Bacillota</taxon>
        <taxon>Bacilli</taxon>
        <taxon>Bacillales</taxon>
        <taxon>Bacillaceae</taxon>
        <taxon>Mesobacillus</taxon>
    </lineage>
</organism>
<evidence type="ECO:0000313" key="5">
    <source>
        <dbReference type="Proteomes" id="UP000198553"/>
    </source>
</evidence>
<dbReference type="GO" id="GO:0042834">
    <property type="term" value="F:peptidoglycan binding"/>
    <property type="evidence" value="ECO:0007669"/>
    <property type="project" value="InterPro"/>
</dbReference>
<dbReference type="SMART" id="SM00646">
    <property type="entry name" value="Ami_3"/>
    <property type="match status" value="1"/>
</dbReference>
<dbReference type="InterPro" id="IPR050695">
    <property type="entry name" value="N-acetylmuramoyl_amidase_3"/>
</dbReference>
<dbReference type="PANTHER" id="PTHR30404:SF0">
    <property type="entry name" value="N-ACETYLMURAMOYL-L-ALANINE AMIDASE AMIC"/>
    <property type="match status" value="1"/>
</dbReference>
<dbReference type="InterPro" id="IPR002508">
    <property type="entry name" value="MurNAc-LAA_cat"/>
</dbReference>
<dbReference type="STRING" id="930146.SAMN05192533_104196"/>
<dbReference type="InterPro" id="IPR007730">
    <property type="entry name" value="SPOR-like_dom"/>
</dbReference>
<protein>
    <submittedName>
        <fullName evidence="4">N-acetylmuramoyl-L-alanine amidase</fullName>
    </submittedName>
</protein>
<dbReference type="GO" id="GO:0008745">
    <property type="term" value="F:N-acetylmuramoyl-L-alanine amidase activity"/>
    <property type="evidence" value="ECO:0007669"/>
    <property type="project" value="InterPro"/>
</dbReference>
<dbReference type="Pfam" id="PF01520">
    <property type="entry name" value="Amidase_3"/>
    <property type="match status" value="1"/>
</dbReference>
<dbReference type="Gene3D" id="3.30.70.1070">
    <property type="entry name" value="Sporulation related repeat"/>
    <property type="match status" value="1"/>
</dbReference>
<name>A0A1H8A3I3_9BACI</name>
<dbReference type="InterPro" id="IPR036680">
    <property type="entry name" value="SPOR-like_sf"/>
</dbReference>
<feature type="domain" description="SPOR" evidence="3">
    <location>
        <begin position="191"/>
        <end position="265"/>
    </location>
</feature>
<accession>A0A1H8A3I3</accession>
<dbReference type="Gene3D" id="3.40.630.40">
    <property type="entry name" value="Zn-dependent exopeptidases"/>
    <property type="match status" value="1"/>
</dbReference>
<dbReference type="SUPFAM" id="SSF53187">
    <property type="entry name" value="Zn-dependent exopeptidases"/>
    <property type="match status" value="1"/>
</dbReference>
<dbReference type="SUPFAM" id="SSF110997">
    <property type="entry name" value="Sporulation related repeat"/>
    <property type="match status" value="1"/>
</dbReference>
<dbReference type="PANTHER" id="PTHR30404">
    <property type="entry name" value="N-ACETYLMURAMOYL-L-ALANINE AMIDASE"/>
    <property type="match status" value="1"/>
</dbReference>
<dbReference type="AlphaFoldDB" id="A0A1H8A3I3"/>
<dbReference type="PROSITE" id="PS51724">
    <property type="entry name" value="SPOR"/>
    <property type="match status" value="1"/>
</dbReference>